<gene>
    <name evidence="1" type="ORF">EG68_08080</name>
</gene>
<evidence type="ECO:0000313" key="2">
    <source>
        <dbReference type="Proteomes" id="UP000822476"/>
    </source>
</evidence>
<reference evidence="1" key="1">
    <citation type="submission" date="2019-07" db="EMBL/GenBank/DDBJ databases">
        <title>Annotation for the trematode Paragonimus miyazaki's.</title>
        <authorList>
            <person name="Choi Y.-J."/>
        </authorList>
    </citation>
    <scope>NUCLEOTIDE SEQUENCE</scope>
    <source>
        <strain evidence="1">Japan</strain>
    </source>
</reference>
<proteinExistence type="predicted"/>
<accession>A0A8S9YQ87</accession>
<evidence type="ECO:0000313" key="1">
    <source>
        <dbReference type="EMBL" id="KAF7255241.1"/>
    </source>
</evidence>
<protein>
    <submittedName>
        <fullName evidence="1">Uncharacterized protein</fullName>
    </submittedName>
</protein>
<keyword evidence="2" id="KW-1185">Reference proteome</keyword>
<sequence>MAFLTSIFFIKNSVSVAVSQLLRSNGRLKQSRWKSKMCSVVFENYNMKPKKMLLFRKASWEEEPSGY</sequence>
<dbReference type="Proteomes" id="UP000822476">
    <property type="component" value="Unassembled WGS sequence"/>
</dbReference>
<dbReference type="EMBL" id="JTDE01004158">
    <property type="protein sequence ID" value="KAF7255241.1"/>
    <property type="molecule type" value="Genomic_DNA"/>
</dbReference>
<organism evidence="1 2">
    <name type="scientific">Paragonimus skrjabini miyazakii</name>
    <dbReference type="NCBI Taxonomy" id="59628"/>
    <lineage>
        <taxon>Eukaryota</taxon>
        <taxon>Metazoa</taxon>
        <taxon>Spiralia</taxon>
        <taxon>Lophotrochozoa</taxon>
        <taxon>Platyhelminthes</taxon>
        <taxon>Trematoda</taxon>
        <taxon>Digenea</taxon>
        <taxon>Plagiorchiida</taxon>
        <taxon>Troglotremata</taxon>
        <taxon>Troglotrematidae</taxon>
        <taxon>Paragonimus</taxon>
    </lineage>
</organism>
<dbReference type="AlphaFoldDB" id="A0A8S9YQ87"/>
<name>A0A8S9YQ87_9TREM</name>
<comment type="caution">
    <text evidence="1">The sequence shown here is derived from an EMBL/GenBank/DDBJ whole genome shotgun (WGS) entry which is preliminary data.</text>
</comment>